<dbReference type="OrthoDB" id="625764at2759"/>
<evidence type="ECO:0000313" key="4">
    <source>
        <dbReference type="Proteomes" id="UP000516437"/>
    </source>
</evidence>
<accession>A0A6A1UVU5</accession>
<evidence type="ECO:0000256" key="2">
    <source>
        <dbReference type="SAM" id="Phobius"/>
    </source>
</evidence>
<reference evidence="3 4" key="1">
    <citation type="journal article" date="2019" name="Plant Biotechnol. J.">
        <title>The red bayberry genome and genetic basis of sex determination.</title>
        <authorList>
            <person name="Jia H.M."/>
            <person name="Jia H.J."/>
            <person name="Cai Q.L."/>
            <person name="Wang Y."/>
            <person name="Zhao H.B."/>
            <person name="Yang W.F."/>
            <person name="Wang G.Y."/>
            <person name="Li Y.H."/>
            <person name="Zhan D.L."/>
            <person name="Shen Y.T."/>
            <person name="Niu Q.F."/>
            <person name="Chang L."/>
            <person name="Qiu J."/>
            <person name="Zhao L."/>
            <person name="Xie H.B."/>
            <person name="Fu W.Y."/>
            <person name="Jin J."/>
            <person name="Li X.W."/>
            <person name="Jiao Y."/>
            <person name="Zhou C.C."/>
            <person name="Tu T."/>
            <person name="Chai C.Y."/>
            <person name="Gao J.L."/>
            <person name="Fan L.J."/>
            <person name="van de Weg E."/>
            <person name="Wang J.Y."/>
            <person name="Gao Z.S."/>
        </authorList>
    </citation>
    <scope>NUCLEOTIDE SEQUENCE [LARGE SCALE GENOMIC DNA]</scope>
    <source>
        <tissue evidence="3">Leaves</tissue>
    </source>
</reference>
<keyword evidence="2" id="KW-0812">Transmembrane</keyword>
<keyword evidence="4" id="KW-1185">Reference proteome</keyword>
<protein>
    <submittedName>
        <fullName evidence="3">Mediator of RNA polymerase II transcription subunit 33A</fullName>
    </submittedName>
</protein>
<dbReference type="GO" id="GO:0016592">
    <property type="term" value="C:mediator complex"/>
    <property type="evidence" value="ECO:0007669"/>
    <property type="project" value="InterPro"/>
</dbReference>
<dbReference type="GO" id="GO:2000762">
    <property type="term" value="P:regulation of phenylpropanoid metabolic process"/>
    <property type="evidence" value="ECO:0007669"/>
    <property type="project" value="InterPro"/>
</dbReference>
<dbReference type="EMBL" id="RXIC02000026">
    <property type="protein sequence ID" value="KAB1203200.1"/>
    <property type="molecule type" value="Genomic_DNA"/>
</dbReference>
<name>A0A6A1UVU5_9ROSI</name>
<evidence type="ECO:0000313" key="3">
    <source>
        <dbReference type="EMBL" id="KAB1203200.1"/>
    </source>
</evidence>
<sequence length="1297" mass="141175">MEVSSEEEGSGLWDGVLELTKSAQDKNGDALLWAVQLSGSLCSAGVNLPSVELAHLLVSHICFDNHVPITWKFLEKALTVKLAPPMLVLALLSTRVIPNRQHQPGAYRLYMELLKRHAFSFSSQIHGPNSQKIMKSIDDILHLSQIYGLQVREPGVLLVEFVFSIVWQLLDASLDDERLLELTPEKQSRWPTKAQDMEVDGHDSFSEKRTEYNEGLQKVNTAMAIEVIGEFLQNKVTSRILYLARRNMQSHWGGFTLRLQLLAAKSAVLRDSKHITPETLLQLTSDARIVLSRECKTMSGKEFHAVMASGSLTSSASQSHGLVWSSIWLPVDLFLEDAMDGSEVAATSAVEILTVANIIEEEECELIDETERSPANQRKEKQVLGKRRKALVTSLQLLGNFDGLLTAPQAVTSVANQAAAKAIMSISGIPVGNGYYECMSVNDMPMNCSGNMRHLIVEACIARNLLDTSAYFWPGYVNARSNQVPRSVPGQVPGWSSLMKGSPLTPPLANVLVATTASRCFEVVVVKLTVINPETWASVKYFFFLKPEIEKIYEIALNGPNDEKISAATILCGASLVRGWNIQEHVIVFITSLLSPPVPPDYSGSDSHLISYAPFLNCLLVGISTVDVVQIFSLQGLVPLLAGALMPICEVFGSCVPNMSWTLTTGEELSCHAVFCNAFTLLLKLWKFDHPPLEHVMGDAPPVGSQLSPEYLLSVRNLRLSSFGKLPRDRMKSRRLSRLLRFSIEPIFMDTFPRLKLWYRQHQKCIASSLCGLVSGTPVHQIVDALLNMMFRKINRSGQPLTPTTSGSSTSSVSGTQDASIRLEVPAWDILEATPFVLDAALTACANGRLSPRELATGLKDLADFLPATLATIVSYFSAEVTRGVWKPVIMNGTDWPSPAANLSIVEQQIKKILAATGVDVPSLAIGGSSPASLPLPLAAIVSLTITYKLDRSTERFLTMVGPALYSLASGCPWPCMPVIASLWAQKVKRWGDFLVFTASRTVFHHSSDAVVQLLKSCFTSTLGLSSSHIYSNGGVGALLGHGFGSPSCGGITPVAPGILYLRVHRSIRDVMFMTEEILSLLMFSVRDIVSSGLPKDKVEKLKKTKYGMRYGQVSLAEAMTRVKLAASLGASLVWISGGPSLVQSLIKETLPSWFLSVHELGQEGGESGGMVAMLGGYALAYFAVLCGTFAWGVDSVLPASKRRPKILGAHLEFLASALDGKISLGCDCATWRAYVSGFVSLMVGCAPLWMLEINVDVLKSLSRGLRQWNEEELALALLGLGGIGAMGAAAELIIEI</sequence>
<dbReference type="PANTHER" id="PTHR33739">
    <property type="entry name" value="OS07G0681500 PROTEIN"/>
    <property type="match status" value="1"/>
</dbReference>
<comment type="caution">
    <text evidence="3">The sequence shown here is derived from an EMBL/GenBank/DDBJ whole genome shotgun (WGS) entry which is preliminary data.</text>
</comment>
<dbReference type="Proteomes" id="UP000516437">
    <property type="component" value="Chromosome 8"/>
</dbReference>
<feature type="region of interest" description="Disordered" evidence="1">
    <location>
        <begin position="798"/>
        <end position="817"/>
    </location>
</feature>
<proteinExistence type="predicted"/>
<gene>
    <name evidence="3" type="ORF">CJ030_MR8G001892</name>
</gene>
<feature type="transmembrane region" description="Helical" evidence="2">
    <location>
        <begin position="1232"/>
        <end position="1254"/>
    </location>
</feature>
<keyword evidence="2" id="KW-1133">Transmembrane helix</keyword>
<dbReference type="PANTHER" id="PTHR33739:SF7">
    <property type="entry name" value="MEDIATOR OF RNA POLYMERASE II TRANSCRIPTION SUBUNIT 33B"/>
    <property type="match status" value="1"/>
</dbReference>
<keyword evidence="2" id="KW-0472">Membrane</keyword>
<dbReference type="InterPro" id="IPR039638">
    <property type="entry name" value="MED33A/B"/>
</dbReference>
<organism evidence="3 4">
    <name type="scientific">Morella rubra</name>
    <name type="common">Chinese bayberry</name>
    <dbReference type="NCBI Taxonomy" id="262757"/>
    <lineage>
        <taxon>Eukaryota</taxon>
        <taxon>Viridiplantae</taxon>
        <taxon>Streptophyta</taxon>
        <taxon>Embryophyta</taxon>
        <taxon>Tracheophyta</taxon>
        <taxon>Spermatophyta</taxon>
        <taxon>Magnoliopsida</taxon>
        <taxon>eudicotyledons</taxon>
        <taxon>Gunneridae</taxon>
        <taxon>Pentapetalae</taxon>
        <taxon>rosids</taxon>
        <taxon>fabids</taxon>
        <taxon>Fagales</taxon>
        <taxon>Myricaceae</taxon>
        <taxon>Morella</taxon>
    </lineage>
</organism>
<feature type="transmembrane region" description="Helical" evidence="2">
    <location>
        <begin position="1171"/>
        <end position="1194"/>
    </location>
</feature>
<feature type="transmembrane region" description="Helical" evidence="2">
    <location>
        <begin position="1274"/>
        <end position="1295"/>
    </location>
</feature>
<evidence type="ECO:0000256" key="1">
    <source>
        <dbReference type="SAM" id="MobiDB-lite"/>
    </source>
</evidence>